<keyword evidence="4 6" id="KW-1133">Transmembrane helix</keyword>
<sequence>MAHLQHSASVTPTAWLSATGVGVACGLMTALIWSTWAIATRHAVTSSLGPGDVTFLRFAVSGLLLLPVLWLGRHQLRGVRPLLLLAMVTGAGAPFMLSTSTGMQFAPASHVATLMIGTMPVFVAILSSTLYGQHLSRTQVYGMVLVLMGIVFIGGHSVVFNRQAGEWRGDALFLFAGFLFAAYTVAQRNSGVSPWVATALVNVVSAAVFTPVYLLWMTPKLAQAPMQEVITQVAAQGIAVSILALWLFSEAVKRLGATRAAVIGALCPALTAVLGIFLIREIPSIATLAGVTAVMLGVLTVVFNQPRT</sequence>
<organism evidence="8 9">
    <name type="scientific">Hydrogenophaga crocea</name>
    <dbReference type="NCBI Taxonomy" id="2716225"/>
    <lineage>
        <taxon>Bacteria</taxon>
        <taxon>Pseudomonadati</taxon>
        <taxon>Pseudomonadota</taxon>
        <taxon>Betaproteobacteria</taxon>
        <taxon>Burkholderiales</taxon>
        <taxon>Comamonadaceae</taxon>
        <taxon>Hydrogenophaga</taxon>
    </lineage>
</organism>
<proteinExistence type="inferred from homology"/>
<feature type="transmembrane region" description="Helical" evidence="6">
    <location>
        <begin position="285"/>
        <end position="303"/>
    </location>
</feature>
<dbReference type="EMBL" id="CP049989">
    <property type="protein sequence ID" value="QIM51705.1"/>
    <property type="molecule type" value="Genomic_DNA"/>
</dbReference>
<dbReference type="Proteomes" id="UP000503162">
    <property type="component" value="Chromosome"/>
</dbReference>
<dbReference type="SUPFAM" id="SSF103481">
    <property type="entry name" value="Multidrug resistance efflux transporter EmrE"/>
    <property type="match status" value="2"/>
</dbReference>
<dbReference type="InterPro" id="IPR037185">
    <property type="entry name" value="EmrE-like"/>
</dbReference>
<dbReference type="RefSeq" id="WP_166225903.1">
    <property type="nucleotide sequence ID" value="NZ_CP049989.1"/>
</dbReference>
<feature type="transmembrane region" description="Helical" evidence="6">
    <location>
        <begin position="171"/>
        <end position="186"/>
    </location>
</feature>
<feature type="domain" description="EamA" evidence="7">
    <location>
        <begin position="168"/>
        <end position="302"/>
    </location>
</feature>
<evidence type="ECO:0000313" key="8">
    <source>
        <dbReference type="EMBL" id="QIM51705.1"/>
    </source>
</evidence>
<keyword evidence="3 6" id="KW-0812">Transmembrane</keyword>
<feature type="transmembrane region" description="Helical" evidence="6">
    <location>
        <begin position="111"/>
        <end position="131"/>
    </location>
</feature>
<dbReference type="GO" id="GO:0016020">
    <property type="term" value="C:membrane"/>
    <property type="evidence" value="ECO:0007669"/>
    <property type="project" value="UniProtKB-SubCell"/>
</dbReference>
<evidence type="ECO:0000256" key="6">
    <source>
        <dbReference type="SAM" id="Phobius"/>
    </source>
</evidence>
<feature type="transmembrane region" description="Helical" evidence="6">
    <location>
        <begin position="12"/>
        <end position="33"/>
    </location>
</feature>
<evidence type="ECO:0000256" key="1">
    <source>
        <dbReference type="ARBA" id="ARBA00004141"/>
    </source>
</evidence>
<evidence type="ECO:0000313" key="9">
    <source>
        <dbReference type="Proteomes" id="UP000503162"/>
    </source>
</evidence>
<feature type="domain" description="EamA" evidence="7">
    <location>
        <begin position="22"/>
        <end position="153"/>
    </location>
</feature>
<name>A0A6G8IF93_9BURK</name>
<protein>
    <submittedName>
        <fullName evidence="8">DMT family transporter</fullName>
    </submittedName>
</protein>
<keyword evidence="5 6" id="KW-0472">Membrane</keyword>
<evidence type="ECO:0000256" key="5">
    <source>
        <dbReference type="ARBA" id="ARBA00023136"/>
    </source>
</evidence>
<feature type="transmembrane region" description="Helical" evidence="6">
    <location>
        <begin position="83"/>
        <end position="105"/>
    </location>
</feature>
<comment type="subcellular location">
    <subcellularLocation>
        <location evidence="1">Membrane</location>
        <topology evidence="1">Multi-pass membrane protein</topology>
    </subcellularLocation>
</comment>
<feature type="transmembrane region" description="Helical" evidence="6">
    <location>
        <begin position="195"/>
        <end position="217"/>
    </location>
</feature>
<dbReference type="AlphaFoldDB" id="A0A6G8IF93"/>
<feature type="transmembrane region" description="Helical" evidence="6">
    <location>
        <begin position="260"/>
        <end position="279"/>
    </location>
</feature>
<feature type="transmembrane region" description="Helical" evidence="6">
    <location>
        <begin position="140"/>
        <end position="159"/>
    </location>
</feature>
<dbReference type="Gene3D" id="1.10.3730.20">
    <property type="match status" value="1"/>
</dbReference>
<gene>
    <name evidence="8" type="ORF">G9Q37_05885</name>
</gene>
<dbReference type="InterPro" id="IPR050638">
    <property type="entry name" value="AA-Vitamin_Transporters"/>
</dbReference>
<dbReference type="PANTHER" id="PTHR32322">
    <property type="entry name" value="INNER MEMBRANE TRANSPORTER"/>
    <property type="match status" value="1"/>
</dbReference>
<dbReference type="InterPro" id="IPR000620">
    <property type="entry name" value="EamA_dom"/>
</dbReference>
<feature type="transmembrane region" description="Helical" evidence="6">
    <location>
        <begin position="53"/>
        <end position="71"/>
    </location>
</feature>
<accession>A0A6G8IF93</accession>
<keyword evidence="9" id="KW-1185">Reference proteome</keyword>
<dbReference type="KEGG" id="hcz:G9Q37_05885"/>
<evidence type="ECO:0000256" key="4">
    <source>
        <dbReference type="ARBA" id="ARBA00022989"/>
    </source>
</evidence>
<feature type="transmembrane region" description="Helical" evidence="6">
    <location>
        <begin position="229"/>
        <end position="248"/>
    </location>
</feature>
<comment type="similarity">
    <text evidence="2">Belongs to the EamA transporter family.</text>
</comment>
<reference evidence="8 9" key="1">
    <citation type="submission" date="2020-03" db="EMBL/GenBank/DDBJ databases">
        <title>Hydrogenophaga sp. nov. isolated from cyanobacterial mat.</title>
        <authorList>
            <person name="Thorat V."/>
            <person name="Kirdat K."/>
            <person name="Tiwarekar B."/>
            <person name="Costa E.D."/>
            <person name="Yadav A."/>
        </authorList>
    </citation>
    <scope>NUCLEOTIDE SEQUENCE [LARGE SCALE GENOMIC DNA]</scope>
    <source>
        <strain evidence="8 9">BA0156</strain>
    </source>
</reference>
<evidence type="ECO:0000256" key="2">
    <source>
        <dbReference type="ARBA" id="ARBA00007362"/>
    </source>
</evidence>
<evidence type="ECO:0000256" key="3">
    <source>
        <dbReference type="ARBA" id="ARBA00022692"/>
    </source>
</evidence>
<dbReference type="PANTHER" id="PTHR32322:SF2">
    <property type="entry name" value="EAMA DOMAIN-CONTAINING PROTEIN"/>
    <property type="match status" value="1"/>
</dbReference>
<evidence type="ECO:0000259" key="7">
    <source>
        <dbReference type="Pfam" id="PF00892"/>
    </source>
</evidence>
<dbReference type="Pfam" id="PF00892">
    <property type="entry name" value="EamA"/>
    <property type="match status" value="2"/>
</dbReference>